<protein>
    <submittedName>
        <fullName evidence="2">Uncharacterized protein</fullName>
    </submittedName>
</protein>
<organism evidence="2 3">
    <name type="scientific">Oculimacula yallundae</name>
    <dbReference type="NCBI Taxonomy" id="86028"/>
    <lineage>
        <taxon>Eukaryota</taxon>
        <taxon>Fungi</taxon>
        <taxon>Dikarya</taxon>
        <taxon>Ascomycota</taxon>
        <taxon>Pezizomycotina</taxon>
        <taxon>Leotiomycetes</taxon>
        <taxon>Helotiales</taxon>
        <taxon>Ploettnerulaceae</taxon>
        <taxon>Oculimacula</taxon>
    </lineage>
</organism>
<evidence type="ECO:0000256" key="1">
    <source>
        <dbReference type="SAM" id="Phobius"/>
    </source>
</evidence>
<evidence type="ECO:0000313" key="3">
    <source>
        <dbReference type="Proteomes" id="UP001595075"/>
    </source>
</evidence>
<keyword evidence="3" id="KW-1185">Reference proteome</keyword>
<keyword evidence="1" id="KW-0472">Membrane</keyword>
<sequence>MFFFLSLRESAQGGRIEPDILPSSSSTNGLVGATSKSPKNFSTSAFRSYITQWDLSDKPAFARRCVCTLAVFLHLPINILSMLSYRFSLWIILGVGLSLLNLVCVGVAMWKLDVMRGQRVFFNKIWKRHNFDYIILGLIAVYGGFFIALLTLRMTQTRWIYFIRIVWPCVIAADIVCFISGWVSTWRDISLG</sequence>
<accession>A0ABR4BX15</accession>
<comment type="caution">
    <text evidence="2">The sequence shown here is derived from an EMBL/GenBank/DDBJ whole genome shotgun (WGS) entry which is preliminary data.</text>
</comment>
<keyword evidence="1" id="KW-0812">Transmembrane</keyword>
<keyword evidence="1" id="KW-1133">Transmembrane helix</keyword>
<evidence type="ECO:0000313" key="2">
    <source>
        <dbReference type="EMBL" id="KAL2062200.1"/>
    </source>
</evidence>
<feature type="transmembrane region" description="Helical" evidence="1">
    <location>
        <begin position="159"/>
        <end position="183"/>
    </location>
</feature>
<proteinExistence type="predicted"/>
<dbReference type="EMBL" id="JAZHXI010000017">
    <property type="protein sequence ID" value="KAL2062200.1"/>
    <property type="molecule type" value="Genomic_DNA"/>
</dbReference>
<dbReference type="Proteomes" id="UP001595075">
    <property type="component" value="Unassembled WGS sequence"/>
</dbReference>
<feature type="transmembrane region" description="Helical" evidence="1">
    <location>
        <begin position="131"/>
        <end position="153"/>
    </location>
</feature>
<reference evidence="2 3" key="1">
    <citation type="journal article" date="2024" name="Commun. Biol.">
        <title>Comparative genomic analysis of thermophilic fungi reveals convergent evolutionary adaptations and gene losses.</title>
        <authorList>
            <person name="Steindorff A.S."/>
            <person name="Aguilar-Pontes M.V."/>
            <person name="Robinson A.J."/>
            <person name="Andreopoulos B."/>
            <person name="LaButti K."/>
            <person name="Kuo A."/>
            <person name="Mondo S."/>
            <person name="Riley R."/>
            <person name="Otillar R."/>
            <person name="Haridas S."/>
            <person name="Lipzen A."/>
            <person name="Grimwood J."/>
            <person name="Schmutz J."/>
            <person name="Clum A."/>
            <person name="Reid I.D."/>
            <person name="Moisan M.C."/>
            <person name="Butler G."/>
            <person name="Nguyen T.T.M."/>
            <person name="Dewar K."/>
            <person name="Conant G."/>
            <person name="Drula E."/>
            <person name="Henrissat B."/>
            <person name="Hansel C."/>
            <person name="Singer S."/>
            <person name="Hutchinson M.I."/>
            <person name="de Vries R.P."/>
            <person name="Natvig D.O."/>
            <person name="Powell A.J."/>
            <person name="Tsang A."/>
            <person name="Grigoriev I.V."/>
        </authorList>
    </citation>
    <scope>NUCLEOTIDE SEQUENCE [LARGE SCALE GENOMIC DNA]</scope>
    <source>
        <strain evidence="2 3">CBS 494.80</strain>
    </source>
</reference>
<name>A0ABR4BX15_9HELO</name>
<gene>
    <name evidence="2" type="ORF">VTL71DRAFT_6466</name>
</gene>
<feature type="transmembrane region" description="Helical" evidence="1">
    <location>
        <begin position="89"/>
        <end position="110"/>
    </location>
</feature>